<proteinExistence type="predicted"/>
<dbReference type="OrthoDB" id="9806009at2"/>
<dbReference type="PANTHER" id="PTHR47786:SF2">
    <property type="entry name" value="GLYCOSYL HYDROLASE FAMILY 13 CATALYTIC DOMAIN-CONTAINING PROTEIN"/>
    <property type="match status" value="1"/>
</dbReference>
<reference evidence="2 3" key="1">
    <citation type="submission" date="2018-03" db="EMBL/GenBank/DDBJ databases">
        <title>Genomic Encyclopedia of Archaeal and Bacterial Type Strains, Phase II (KMG-II): from individual species to whole genera.</title>
        <authorList>
            <person name="Goeker M."/>
        </authorList>
    </citation>
    <scope>NUCLEOTIDE SEQUENCE [LARGE SCALE GENOMIC DNA]</scope>
    <source>
        <strain evidence="2 3">DSM 28354</strain>
    </source>
</reference>
<dbReference type="PROSITE" id="PS51257">
    <property type="entry name" value="PROKAR_LIPOPROTEIN"/>
    <property type="match status" value="1"/>
</dbReference>
<organism evidence="2 3">
    <name type="scientific">Spirosoma oryzae</name>
    <dbReference type="NCBI Taxonomy" id="1469603"/>
    <lineage>
        <taxon>Bacteria</taxon>
        <taxon>Pseudomonadati</taxon>
        <taxon>Bacteroidota</taxon>
        <taxon>Cytophagia</taxon>
        <taxon>Cytophagales</taxon>
        <taxon>Cytophagaceae</taxon>
        <taxon>Spirosoma</taxon>
    </lineage>
</organism>
<keyword evidence="3" id="KW-1185">Reference proteome</keyword>
<evidence type="ECO:0000313" key="2">
    <source>
        <dbReference type="EMBL" id="PRY39204.1"/>
    </source>
</evidence>
<dbReference type="AlphaFoldDB" id="A0A2T0T0M1"/>
<feature type="domain" description="Glycosyl hydrolase family 13 catalytic" evidence="1">
    <location>
        <begin position="56"/>
        <end position="379"/>
    </location>
</feature>
<dbReference type="CDD" id="cd11313">
    <property type="entry name" value="AmyAc_arch_bac_AmyA"/>
    <property type="match status" value="1"/>
</dbReference>
<dbReference type="SUPFAM" id="SSF51445">
    <property type="entry name" value="(Trans)glycosidases"/>
    <property type="match status" value="1"/>
</dbReference>
<gene>
    <name evidence="2" type="ORF">CLV58_10894</name>
</gene>
<evidence type="ECO:0000313" key="3">
    <source>
        <dbReference type="Proteomes" id="UP000238375"/>
    </source>
</evidence>
<dbReference type="SUPFAM" id="SSF51011">
    <property type="entry name" value="Glycosyl hydrolase domain"/>
    <property type="match status" value="1"/>
</dbReference>
<dbReference type="PANTHER" id="PTHR47786">
    <property type="entry name" value="ALPHA-1,4-GLUCAN:MALTOSE-1-PHOSPHATE MALTOSYLTRANSFERASE"/>
    <property type="match status" value="1"/>
</dbReference>
<protein>
    <submittedName>
        <fullName evidence="2">Maltogenic amylase-like enzyme</fullName>
    </submittedName>
</protein>
<sequence length="470" mass="53414">MIRTYLLTALTACLLLTGCGEKQSTDQTKAVNETADTTAVPAPPAPEWAKNATIYEINTRQFSAEGTFKAVEKQLPRLKEMGVDILWLMPIYPISQTNKKGTLGSPYAVADYKAINPDYGTAADLKALVNRAHALGMHVILDWVANHTGRDHVWTREHPDWYTLVNGRMIAPIDPKTGKPTDWTDVIDLNYDNPALRTGMIDAMQYWVREFDVDGYRCDVAGFVPVDFWAQLRPKLDSIKTVFMLSEWEDEPEQFKACFNMNYGWSMHTVMKAIAKGARKAPSIDSLREANQKRFPAWYYQMLFTQNHDENSWNGTLNESFGPAADAMIVLSSTLEGMPLVYNGMESKLDKRLAFFEKDSISWGTYEKAPFFKALLTLKHRNRALWNGLAGGKAQKITTDHDAAIYAFHRQRDNDRVTVVLNLSDKPQTFRLLGEGYEGMYTDVFDHQSLELRPYSSMTLQPWGYRVLTN</sequence>
<comment type="caution">
    <text evidence="2">The sequence shown here is derived from an EMBL/GenBank/DDBJ whole genome shotgun (WGS) entry which is preliminary data.</text>
</comment>
<dbReference type="EMBL" id="PVTE01000008">
    <property type="protein sequence ID" value="PRY39204.1"/>
    <property type="molecule type" value="Genomic_DNA"/>
</dbReference>
<name>A0A2T0T0M1_9BACT</name>
<dbReference type="Gene3D" id="2.60.40.1180">
    <property type="entry name" value="Golgi alpha-mannosidase II"/>
    <property type="match status" value="1"/>
</dbReference>
<dbReference type="RefSeq" id="WP_106137891.1">
    <property type="nucleotide sequence ID" value="NZ_PVTE01000008.1"/>
</dbReference>
<dbReference type="InterPro" id="IPR013780">
    <property type="entry name" value="Glyco_hydro_b"/>
</dbReference>
<dbReference type="Gene3D" id="3.20.20.80">
    <property type="entry name" value="Glycosidases"/>
    <property type="match status" value="1"/>
</dbReference>
<dbReference type="InterPro" id="IPR017853">
    <property type="entry name" value="GH"/>
</dbReference>
<dbReference type="SMART" id="SM00642">
    <property type="entry name" value="Aamy"/>
    <property type="match status" value="1"/>
</dbReference>
<dbReference type="InterPro" id="IPR032091">
    <property type="entry name" value="Malt_amylase-like_C"/>
</dbReference>
<dbReference type="GO" id="GO:0005975">
    <property type="term" value="P:carbohydrate metabolic process"/>
    <property type="evidence" value="ECO:0007669"/>
    <property type="project" value="InterPro"/>
</dbReference>
<accession>A0A2T0T0M1</accession>
<dbReference type="Pfam" id="PF00128">
    <property type="entry name" value="Alpha-amylase"/>
    <property type="match status" value="1"/>
</dbReference>
<dbReference type="Proteomes" id="UP000238375">
    <property type="component" value="Unassembled WGS sequence"/>
</dbReference>
<evidence type="ECO:0000259" key="1">
    <source>
        <dbReference type="SMART" id="SM00642"/>
    </source>
</evidence>
<dbReference type="Pfam" id="PF16657">
    <property type="entry name" value="Malt_amylase_C"/>
    <property type="match status" value="1"/>
</dbReference>
<dbReference type="InterPro" id="IPR006047">
    <property type="entry name" value="GH13_cat_dom"/>
</dbReference>